<organism evidence="1 2">
    <name type="scientific">Caballeronia novacaledonica</name>
    <dbReference type="NCBI Taxonomy" id="1544861"/>
    <lineage>
        <taxon>Bacteria</taxon>
        <taxon>Pseudomonadati</taxon>
        <taxon>Pseudomonadota</taxon>
        <taxon>Betaproteobacteria</taxon>
        <taxon>Burkholderiales</taxon>
        <taxon>Burkholderiaceae</taxon>
        <taxon>Caballeronia</taxon>
    </lineage>
</organism>
<gene>
    <name evidence="1" type="ORF">CBA19CS42_02520</name>
</gene>
<accession>A0AA37I586</accession>
<evidence type="ECO:0000313" key="1">
    <source>
        <dbReference type="EMBL" id="GJH23342.1"/>
    </source>
</evidence>
<dbReference type="AlphaFoldDB" id="A0AA37I586"/>
<dbReference type="Proteomes" id="UP001055111">
    <property type="component" value="Unassembled WGS sequence"/>
</dbReference>
<dbReference type="EMBL" id="BPUS01000001">
    <property type="protein sequence ID" value="GJH23342.1"/>
    <property type="molecule type" value="Genomic_DNA"/>
</dbReference>
<evidence type="ECO:0000313" key="2">
    <source>
        <dbReference type="Proteomes" id="UP001055111"/>
    </source>
</evidence>
<name>A0AA37I586_9BURK</name>
<dbReference type="RefSeq" id="WP_238209733.1">
    <property type="nucleotide sequence ID" value="NZ_BPUS01000001.1"/>
</dbReference>
<protein>
    <submittedName>
        <fullName evidence="1">Uncharacterized protein</fullName>
    </submittedName>
</protein>
<sequence>MKSMGYMQIRHDPVLARQNEKAAGTKVRAAFAAISPVAGVRQRRNA</sequence>
<proteinExistence type="predicted"/>
<reference evidence="1" key="1">
    <citation type="submission" date="2022-09" db="EMBL/GenBank/DDBJ databases">
        <title>Isolation and characterization of 3-chlorobenzoate degrading bacteria from soils in Shizuoka.</title>
        <authorList>
            <person name="Ifat A."/>
            <person name="Ogawa N."/>
            <person name="Kimbara K."/>
            <person name="Moriuchi R."/>
            <person name="Dohra H."/>
            <person name="Shintani M."/>
        </authorList>
    </citation>
    <scope>NUCLEOTIDE SEQUENCE</scope>
    <source>
        <strain evidence="1">19CS4-2</strain>
    </source>
</reference>
<comment type="caution">
    <text evidence="1">The sequence shown here is derived from an EMBL/GenBank/DDBJ whole genome shotgun (WGS) entry which is preliminary data.</text>
</comment>